<dbReference type="EMBL" id="CP023668">
    <property type="protein sequence ID" value="ATG97308.1"/>
    <property type="molecule type" value="Genomic_DNA"/>
</dbReference>
<proteinExistence type="predicted"/>
<dbReference type="NCBIfam" id="TIGR00199">
    <property type="entry name" value="PncC_domain"/>
    <property type="match status" value="1"/>
</dbReference>
<gene>
    <name evidence="2" type="ORF">CP520_00855</name>
</gene>
<name>A0A291IRE8_9MOLU</name>
<dbReference type="AlphaFoldDB" id="A0A291IRE8"/>
<sequence>MINLIIFFKGLLGDNMPEELKLKIQEIFQLLKQENWTMASAESFTGGGFANTITNVSGSSAVFLGSLVTYTNEMKHDFLDIDERIFKKYGAISKECATAMVVGCQKKTIANLTVAFTGNADRNVSENKPAFAGFIAIKLNDQEPEIFEFKQENTMNMNRELFKELAINFAIEKILGLLS</sequence>
<dbReference type="InterPro" id="IPR008136">
    <property type="entry name" value="CinA_C"/>
</dbReference>
<evidence type="ECO:0000313" key="3">
    <source>
        <dbReference type="Proteomes" id="UP000232227"/>
    </source>
</evidence>
<dbReference type="Pfam" id="PF02464">
    <property type="entry name" value="CinA"/>
    <property type="match status" value="1"/>
</dbReference>
<dbReference type="KEGG" id="mlac:CP520_00855"/>
<evidence type="ECO:0000259" key="1">
    <source>
        <dbReference type="Pfam" id="PF02464"/>
    </source>
</evidence>
<accession>A0A291IRE8</accession>
<keyword evidence="3" id="KW-1185">Reference proteome</keyword>
<dbReference type="Proteomes" id="UP000232227">
    <property type="component" value="Chromosome"/>
</dbReference>
<dbReference type="Gene3D" id="3.90.950.20">
    <property type="entry name" value="CinA-like"/>
    <property type="match status" value="1"/>
</dbReference>
<dbReference type="SUPFAM" id="SSF142433">
    <property type="entry name" value="CinA-like"/>
    <property type="match status" value="1"/>
</dbReference>
<protein>
    <submittedName>
        <fullName evidence="2">Damage-inducible protein</fullName>
    </submittedName>
</protein>
<reference evidence="2 3" key="1">
    <citation type="submission" date="2017-09" db="EMBL/GenBank/DDBJ databases">
        <title>SPAdes assembly of the Mesoplasma lactucae genome.</title>
        <authorList>
            <person name="Knight T.F."/>
            <person name="Rubinstein R."/>
            <person name="Citino T."/>
        </authorList>
    </citation>
    <scope>NUCLEOTIDE SEQUENCE [LARGE SCALE GENOMIC DNA]</scope>
    <source>
        <strain evidence="2 3">831-C4</strain>
    </source>
</reference>
<feature type="domain" description="CinA C-terminal" evidence="1">
    <location>
        <begin position="25"/>
        <end position="175"/>
    </location>
</feature>
<dbReference type="InterPro" id="IPR036653">
    <property type="entry name" value="CinA-like_C"/>
</dbReference>
<evidence type="ECO:0000313" key="2">
    <source>
        <dbReference type="EMBL" id="ATG97308.1"/>
    </source>
</evidence>
<organism evidence="2 3">
    <name type="scientific">Mesoplasma lactucae ATCC 49193</name>
    <dbReference type="NCBI Taxonomy" id="81460"/>
    <lineage>
        <taxon>Bacteria</taxon>
        <taxon>Bacillati</taxon>
        <taxon>Mycoplasmatota</taxon>
        <taxon>Mollicutes</taxon>
        <taxon>Entomoplasmatales</taxon>
        <taxon>Entomoplasmataceae</taxon>
        <taxon>Mesoplasma</taxon>
    </lineage>
</organism>